<dbReference type="NCBIfam" id="TIGR00206">
    <property type="entry name" value="fliF"/>
    <property type="match status" value="1"/>
</dbReference>
<dbReference type="Pfam" id="PF08345">
    <property type="entry name" value="YscJ_FliF_C"/>
    <property type="match status" value="1"/>
</dbReference>
<keyword evidence="6 9" id="KW-1133">Transmembrane helix</keyword>
<keyword evidence="13" id="KW-1185">Reference proteome</keyword>
<dbReference type="RefSeq" id="WP_324778558.1">
    <property type="nucleotide sequence ID" value="NZ_CP141769.1"/>
</dbReference>
<evidence type="ECO:0000313" key="13">
    <source>
        <dbReference type="Proteomes" id="UP001334732"/>
    </source>
</evidence>
<keyword evidence="12" id="KW-0969">Cilium</keyword>
<evidence type="ECO:0000256" key="5">
    <source>
        <dbReference type="ARBA" id="ARBA00022692"/>
    </source>
</evidence>
<keyword evidence="7 9" id="KW-0472">Membrane</keyword>
<dbReference type="PANTHER" id="PTHR30046">
    <property type="entry name" value="FLAGELLAR M-RING PROTEIN"/>
    <property type="match status" value="1"/>
</dbReference>
<dbReference type="InterPro" id="IPR045851">
    <property type="entry name" value="AMP-bd_C_sf"/>
</dbReference>
<protein>
    <submittedName>
        <fullName evidence="12">Flagellar basal-body MS-ring/collar protein FliF</fullName>
    </submittedName>
</protein>
<dbReference type="PANTHER" id="PTHR30046:SF0">
    <property type="entry name" value="FLAGELLAR M-RING PROTEIN"/>
    <property type="match status" value="1"/>
</dbReference>
<dbReference type="Gene3D" id="3.30.300.30">
    <property type="match status" value="1"/>
</dbReference>
<evidence type="ECO:0000256" key="1">
    <source>
        <dbReference type="ARBA" id="ARBA00004117"/>
    </source>
</evidence>
<sequence>MPGWLSGLRDLIAEASPWRRVMLALLVLLPFAGLAAAYVWFNPPVYRVLYAHLSDRAGGEVIAALDQLDIPYRLSARDGSIEVPAEELHVARYRLAARGLPRSDADAQDAVERAPRFGASSLEEQQRYQHALEIDLARSIQSLDAIELARVHLALPKVSPFLRDAPAATAAVLVRLRPGARLSADQVATIQTLVAASVPRMKRADVQVLDPHGVLLGGGAPEVVQSRRLAVEQDLARRVLAVLTPWLGKDRVNVQVTATLDDTDVQQTEERMRTVVVAGQARPLEKTVRTTHTPEGRVRRVSAIVILGFEAGADELARAGQLAREALDLQPARGDTLNVYALPVAATAQPSAAPPAAPAPRPIPRLPSPAVPQASPAWPLWAPAAGAAVLLLIVLAVWQRTRRPPAVEAPQRDDLDDELAAARSQVLANPRVTADVIKLWMRA</sequence>
<dbReference type="InterPro" id="IPR043427">
    <property type="entry name" value="YscJ/FliF"/>
</dbReference>
<feature type="transmembrane region" description="Helical" evidence="9">
    <location>
        <begin position="378"/>
        <end position="398"/>
    </location>
</feature>
<dbReference type="InterPro" id="IPR000067">
    <property type="entry name" value="FlgMring_FliF"/>
</dbReference>
<evidence type="ECO:0000259" key="11">
    <source>
        <dbReference type="Pfam" id="PF08345"/>
    </source>
</evidence>
<proteinExistence type="inferred from homology"/>
<dbReference type="InterPro" id="IPR013556">
    <property type="entry name" value="Flag_M-ring_C"/>
</dbReference>
<keyword evidence="12" id="KW-0282">Flagellum</keyword>
<feature type="transmembrane region" description="Helical" evidence="9">
    <location>
        <begin position="21"/>
        <end position="41"/>
    </location>
</feature>
<dbReference type="InterPro" id="IPR006182">
    <property type="entry name" value="FliF_N_dom"/>
</dbReference>
<evidence type="ECO:0000256" key="9">
    <source>
        <dbReference type="SAM" id="Phobius"/>
    </source>
</evidence>
<evidence type="ECO:0000256" key="7">
    <source>
        <dbReference type="ARBA" id="ARBA00023136"/>
    </source>
</evidence>
<evidence type="ECO:0000256" key="2">
    <source>
        <dbReference type="ARBA" id="ARBA00004651"/>
    </source>
</evidence>
<evidence type="ECO:0000256" key="8">
    <source>
        <dbReference type="ARBA" id="ARBA00023143"/>
    </source>
</evidence>
<gene>
    <name evidence="12" type="primary">fliF</name>
    <name evidence="12" type="ORF">VA613_07900</name>
</gene>
<dbReference type="EMBL" id="CP141769">
    <property type="protein sequence ID" value="WRS37944.1"/>
    <property type="molecule type" value="Genomic_DNA"/>
</dbReference>
<evidence type="ECO:0000259" key="10">
    <source>
        <dbReference type="Pfam" id="PF01514"/>
    </source>
</evidence>
<accession>A0ABZ1CF08</accession>
<evidence type="ECO:0000313" key="12">
    <source>
        <dbReference type="EMBL" id="WRS37944.1"/>
    </source>
</evidence>
<feature type="domain" description="Flagellar M-ring C-terminal" evidence="11">
    <location>
        <begin position="284"/>
        <end position="343"/>
    </location>
</feature>
<dbReference type="PRINTS" id="PR01009">
    <property type="entry name" value="FLGMRINGFLIF"/>
</dbReference>
<comment type="similarity">
    <text evidence="3">Belongs to the FliF family.</text>
</comment>
<dbReference type="Pfam" id="PF01514">
    <property type="entry name" value="YscJ_FliF"/>
    <property type="match status" value="1"/>
</dbReference>
<evidence type="ECO:0000256" key="3">
    <source>
        <dbReference type="ARBA" id="ARBA00007971"/>
    </source>
</evidence>
<dbReference type="Proteomes" id="UP001334732">
    <property type="component" value="Chromosome"/>
</dbReference>
<keyword evidence="12" id="KW-0966">Cell projection</keyword>
<evidence type="ECO:0000256" key="6">
    <source>
        <dbReference type="ARBA" id="ARBA00022989"/>
    </source>
</evidence>
<name>A0ABZ1CF08_9PROT</name>
<keyword evidence="4" id="KW-1003">Cell membrane</keyword>
<evidence type="ECO:0000256" key="4">
    <source>
        <dbReference type="ARBA" id="ARBA00022475"/>
    </source>
</evidence>
<keyword evidence="8" id="KW-0975">Bacterial flagellum</keyword>
<keyword evidence="5 9" id="KW-0812">Transmembrane</keyword>
<reference evidence="12 13" key="1">
    <citation type="submission" date="2023-12" db="EMBL/GenBank/DDBJ databases">
        <title>Thiobacillus sedimentum sp. nov., a chemolithoautotrophic sulfur-oxidizing bacterium isolated from freshwater sediment.</title>
        <authorList>
            <person name="Luo J."/>
            <person name="Dai C."/>
        </authorList>
    </citation>
    <scope>NUCLEOTIDE SEQUENCE [LARGE SCALE GENOMIC DNA]</scope>
    <source>
        <strain evidence="12 13">SCUT-2</strain>
    </source>
</reference>
<organism evidence="12 13">
    <name type="scientific">Thiobacillus sedimenti</name>
    <dbReference type="NCBI Taxonomy" id="3110231"/>
    <lineage>
        <taxon>Bacteria</taxon>
        <taxon>Pseudomonadati</taxon>
        <taxon>Pseudomonadota</taxon>
        <taxon>Betaproteobacteria</taxon>
        <taxon>Nitrosomonadales</taxon>
        <taxon>Thiobacillaceae</taxon>
        <taxon>Thiobacillus</taxon>
    </lineage>
</organism>
<comment type="subcellular location">
    <subcellularLocation>
        <location evidence="1">Bacterial flagellum basal body</location>
    </subcellularLocation>
    <subcellularLocation>
        <location evidence="2">Cell membrane</location>
        <topology evidence="2">Multi-pass membrane protein</topology>
    </subcellularLocation>
</comment>
<feature type="domain" description="Flagellar M-ring N-terminal" evidence="10">
    <location>
        <begin position="43"/>
        <end position="216"/>
    </location>
</feature>